<dbReference type="InterPro" id="IPR036388">
    <property type="entry name" value="WH-like_DNA-bd_sf"/>
</dbReference>
<accession>A0A9X3UMB9</accession>
<dbReference type="PANTHER" id="PTHR34580">
    <property type="match status" value="1"/>
</dbReference>
<comment type="caution">
    <text evidence="4">The sequence shown here is derived from an EMBL/GenBank/DDBJ whole genome shotgun (WGS) entry which is preliminary data.</text>
</comment>
<dbReference type="RefSeq" id="WP_267992800.1">
    <property type="nucleotide sequence ID" value="NZ_JAPJZI010000001.1"/>
</dbReference>
<dbReference type="InterPro" id="IPR036390">
    <property type="entry name" value="WH_DNA-bd_sf"/>
</dbReference>
<dbReference type="InterPro" id="IPR026881">
    <property type="entry name" value="WYL_dom"/>
</dbReference>
<gene>
    <name evidence="4" type="ORF">OQ273_20600</name>
</gene>
<evidence type="ECO:0000256" key="1">
    <source>
        <dbReference type="ARBA" id="ARBA00023015"/>
    </source>
</evidence>
<evidence type="ECO:0000259" key="3">
    <source>
        <dbReference type="PROSITE" id="PS51000"/>
    </source>
</evidence>
<dbReference type="InterPro" id="IPR013196">
    <property type="entry name" value="HTH_11"/>
</dbReference>
<reference evidence="4" key="1">
    <citation type="submission" date="2022-11" db="EMBL/GenBank/DDBJ databases">
        <title>Draft genome sequence of Hoeflea poritis E7-10 and Hoeflea prorocentri PM5-8, separated from scleractinian coral Porites lutea and marine dinoflagellate.</title>
        <authorList>
            <person name="Zhang G."/>
            <person name="Wei Q."/>
            <person name="Cai L."/>
        </authorList>
    </citation>
    <scope>NUCLEOTIDE SEQUENCE</scope>
    <source>
        <strain evidence="4">PM5-8</strain>
    </source>
</reference>
<dbReference type="Pfam" id="PF08279">
    <property type="entry name" value="HTH_11"/>
    <property type="match status" value="1"/>
</dbReference>
<dbReference type="GO" id="GO:0003700">
    <property type="term" value="F:DNA-binding transcription factor activity"/>
    <property type="evidence" value="ECO:0007669"/>
    <property type="project" value="InterPro"/>
</dbReference>
<dbReference type="AlphaFoldDB" id="A0A9X3UMB9"/>
<dbReference type="InterPro" id="IPR001034">
    <property type="entry name" value="DeoR_HTH"/>
</dbReference>
<keyword evidence="5" id="KW-1185">Reference proteome</keyword>
<dbReference type="EMBL" id="JAPJZI010000001">
    <property type="protein sequence ID" value="MDA5400986.1"/>
    <property type="molecule type" value="Genomic_DNA"/>
</dbReference>
<dbReference type="PROSITE" id="PS52050">
    <property type="entry name" value="WYL"/>
    <property type="match status" value="1"/>
</dbReference>
<evidence type="ECO:0000313" key="5">
    <source>
        <dbReference type="Proteomes" id="UP001151234"/>
    </source>
</evidence>
<feature type="domain" description="HTH deoR-type" evidence="3">
    <location>
        <begin position="3"/>
        <end position="58"/>
    </location>
</feature>
<dbReference type="Gene3D" id="1.10.10.10">
    <property type="entry name" value="Winged helix-like DNA-binding domain superfamily/Winged helix DNA-binding domain"/>
    <property type="match status" value="1"/>
</dbReference>
<dbReference type="PROSITE" id="PS51000">
    <property type="entry name" value="HTH_DEOR_2"/>
    <property type="match status" value="1"/>
</dbReference>
<sequence>MRRADRLFQIVQYLRGGRLVTAASLAERLEVSERTIYRDIADLQSTGVPIDGEAGVGYIMREGFDLPPLMFSRDEIVALVTGARMARAWGGAAVARAAEEALVKIEAVLPDGERNRIQQTEIHAPDFMMPDEDRHRFDLLERAADRRQVLDVEYRDAEGAATARRIRPLGLWFWGKVWTLAAWCELRSDFRTFRLDRMDKIRETGEIFRPERGRTLADYYRRVERDQEPKGPDRYP</sequence>
<protein>
    <submittedName>
        <fullName evidence="4">YafY family protein</fullName>
    </submittedName>
</protein>
<evidence type="ECO:0000313" key="4">
    <source>
        <dbReference type="EMBL" id="MDA5400986.1"/>
    </source>
</evidence>
<keyword evidence="2" id="KW-0804">Transcription</keyword>
<dbReference type="Proteomes" id="UP001151234">
    <property type="component" value="Unassembled WGS sequence"/>
</dbReference>
<name>A0A9X3UMB9_9HYPH</name>
<keyword evidence="1" id="KW-0805">Transcription regulation</keyword>
<proteinExistence type="predicted"/>
<dbReference type="SUPFAM" id="SSF46785">
    <property type="entry name" value="Winged helix' DNA-binding domain"/>
    <property type="match status" value="1"/>
</dbReference>
<organism evidence="4 5">
    <name type="scientific">Hoeflea prorocentri</name>
    <dbReference type="NCBI Taxonomy" id="1922333"/>
    <lineage>
        <taxon>Bacteria</taxon>
        <taxon>Pseudomonadati</taxon>
        <taxon>Pseudomonadota</taxon>
        <taxon>Alphaproteobacteria</taxon>
        <taxon>Hyphomicrobiales</taxon>
        <taxon>Rhizobiaceae</taxon>
        <taxon>Hoeflea</taxon>
    </lineage>
</organism>
<dbReference type="InterPro" id="IPR051534">
    <property type="entry name" value="CBASS_pafABC_assoc_protein"/>
</dbReference>
<dbReference type="Pfam" id="PF13280">
    <property type="entry name" value="WYL"/>
    <property type="match status" value="1"/>
</dbReference>
<evidence type="ECO:0000256" key="2">
    <source>
        <dbReference type="ARBA" id="ARBA00023163"/>
    </source>
</evidence>
<dbReference type="PANTHER" id="PTHR34580:SF3">
    <property type="entry name" value="PROTEIN PAFB"/>
    <property type="match status" value="1"/>
</dbReference>